<proteinExistence type="inferred from homology"/>
<keyword evidence="6 11" id="KW-0479">Metal-binding</keyword>
<evidence type="ECO:0000256" key="9">
    <source>
        <dbReference type="ARBA" id="ARBA00023052"/>
    </source>
</evidence>
<feature type="domain" description="Thiamine pyrophosphate enzyme N-terminal TPP-binding" evidence="15">
    <location>
        <begin position="3"/>
        <end position="108"/>
    </location>
</feature>
<dbReference type="GO" id="GO:0000287">
    <property type="term" value="F:magnesium ion binding"/>
    <property type="evidence" value="ECO:0007669"/>
    <property type="project" value="InterPro"/>
</dbReference>
<evidence type="ECO:0000256" key="2">
    <source>
        <dbReference type="ARBA" id="ARBA00001964"/>
    </source>
</evidence>
<evidence type="ECO:0000256" key="8">
    <source>
        <dbReference type="ARBA" id="ARBA00022842"/>
    </source>
</evidence>
<dbReference type="RefSeq" id="WP_034571939.1">
    <property type="nucleotide sequence ID" value="NZ_JQBS01000017.1"/>
</dbReference>
<comment type="caution">
    <text evidence="16">The sequence shown here is derived from an EMBL/GenBank/DDBJ whole genome shotgun (WGS) entry which is preliminary data.</text>
</comment>
<dbReference type="InterPro" id="IPR029061">
    <property type="entry name" value="THDP-binding"/>
</dbReference>
<keyword evidence="17" id="KW-1185">Reference proteome</keyword>
<dbReference type="InterPro" id="IPR012001">
    <property type="entry name" value="Thiamin_PyroP_enz_TPP-bd_dom"/>
</dbReference>
<dbReference type="InterPro" id="IPR047214">
    <property type="entry name" value="TPP_PDC_IPDC"/>
</dbReference>
<keyword evidence="8 11" id="KW-0460">Magnesium</keyword>
<sequence length="548" mass="60441">MYTVGDYLLERLSELGIKEIFGVPGDYNLKFLDHIVEHPNLKWIGNANELNAAYAADGYARTKGVSALVTTFGVGELSAINGIAGSYAEKVPVIQIVGSPTMAVQNAHKLVHHTLGDGKFDHFENMHESVTEAIGSLTKENAVTEIDRVLRAAVLKRRPVYLNLPIDVAEMVVEKPSGPLLPKQASLSAREVELVHELEKALQQAKNPVVLAGNELASFHLETYLADFIHKFNLPITTLPFGKGVFNEEDEHYLGVYAGSPTEEGLRKRVDTADLVVALGAKLTDSATSGFSYDFSEKQLFSLASDEVIVKEEHLEGIHLPAVMKALTSIDYQGYQGDIQPMARLKSIKPTNQVLTQRHFWEAIEGFLEKGDTAVAEQGTSFFGLSTVPLKSEMSFIGQPLWGSIGYTFPAMLGSQLANPSSRHLLFIGDGSLQLTIQELGMALREKLTPIVFVINNNGYTVEREIHGPNEIYNDIPMWDYQKLPLVFGGSEQSVITYKVTTELELANALKAARLDNNRLQWIEVVMDQTDAPELLMKLGKIFAKQNS</sequence>
<reference evidence="16 17" key="1">
    <citation type="journal article" date="2015" name="Genome Announc.">
        <title>Expanding the biotechnology potential of lactobacilli through comparative genomics of 213 strains and associated genera.</title>
        <authorList>
            <person name="Sun Z."/>
            <person name="Harris H.M."/>
            <person name="McCann A."/>
            <person name="Guo C."/>
            <person name="Argimon S."/>
            <person name="Zhang W."/>
            <person name="Yang X."/>
            <person name="Jeffery I.B."/>
            <person name="Cooney J.C."/>
            <person name="Kagawa T.F."/>
            <person name="Liu W."/>
            <person name="Song Y."/>
            <person name="Salvetti E."/>
            <person name="Wrobel A."/>
            <person name="Rasinkangas P."/>
            <person name="Parkhill J."/>
            <person name="Rea M.C."/>
            <person name="O'Sullivan O."/>
            <person name="Ritari J."/>
            <person name="Douillard F.P."/>
            <person name="Paul Ross R."/>
            <person name="Yang R."/>
            <person name="Briner A.E."/>
            <person name="Felis G.E."/>
            <person name="de Vos W.M."/>
            <person name="Barrangou R."/>
            <person name="Klaenhammer T.R."/>
            <person name="Caufield P.W."/>
            <person name="Cui Y."/>
            <person name="Zhang H."/>
            <person name="O'Toole P.W."/>
        </authorList>
    </citation>
    <scope>NUCLEOTIDE SEQUENCE [LARGE SCALE GENOMIC DNA]</scope>
    <source>
        <strain evidence="16 17">DSM 20623</strain>
    </source>
</reference>
<comment type="cofactor">
    <cofactor evidence="11">
        <name>Mg(2+)</name>
        <dbReference type="ChEBI" id="CHEBI:18420"/>
    </cofactor>
    <text evidence="11">Binds 1 Mg(2+) per subunit.</text>
</comment>
<feature type="domain" description="Thiamine pyrophosphate enzyme central" evidence="13">
    <location>
        <begin position="197"/>
        <end position="299"/>
    </location>
</feature>
<feature type="binding site" evidence="11">
    <location>
        <position position="430"/>
    </location>
    <ligand>
        <name>Mg(2+)</name>
        <dbReference type="ChEBI" id="CHEBI:18420"/>
    </ligand>
</feature>
<dbReference type="InterPro" id="IPR012000">
    <property type="entry name" value="Thiamin_PyroP_enz_cen_dom"/>
</dbReference>
<organism evidence="16 17">
    <name type="scientific">Carnobacterium divergens DSM 20623</name>
    <dbReference type="NCBI Taxonomy" id="1449336"/>
    <lineage>
        <taxon>Bacteria</taxon>
        <taxon>Bacillati</taxon>
        <taxon>Bacillota</taxon>
        <taxon>Bacilli</taxon>
        <taxon>Lactobacillales</taxon>
        <taxon>Carnobacteriaceae</taxon>
        <taxon>Carnobacterium</taxon>
    </lineage>
</organism>
<dbReference type="InterPro" id="IPR029035">
    <property type="entry name" value="DHS-like_NAD/FAD-binding_dom"/>
</dbReference>
<dbReference type="Gene3D" id="3.40.50.970">
    <property type="match status" value="2"/>
</dbReference>
<dbReference type="EMBL" id="JQBS01000017">
    <property type="protein sequence ID" value="KRN57005.1"/>
    <property type="molecule type" value="Genomic_DNA"/>
</dbReference>
<dbReference type="GO" id="GO:0030976">
    <property type="term" value="F:thiamine pyrophosphate binding"/>
    <property type="evidence" value="ECO:0007669"/>
    <property type="project" value="InterPro"/>
</dbReference>
<comment type="cofactor">
    <cofactor evidence="2">
        <name>thiamine diphosphate</name>
        <dbReference type="ChEBI" id="CHEBI:58937"/>
    </cofactor>
</comment>
<dbReference type="InterPro" id="IPR000399">
    <property type="entry name" value="TPP-bd_CS"/>
</dbReference>
<evidence type="ECO:0000259" key="14">
    <source>
        <dbReference type="Pfam" id="PF02775"/>
    </source>
</evidence>
<comment type="function">
    <text evidence="3">Decarboxylates branched-chain and aromatic alpha-keto acids to aldehydes.</text>
</comment>
<dbReference type="CDD" id="cd02005">
    <property type="entry name" value="TPP_PDC_IPDC"/>
    <property type="match status" value="1"/>
</dbReference>
<evidence type="ECO:0000313" key="16">
    <source>
        <dbReference type="EMBL" id="KRN57005.1"/>
    </source>
</evidence>
<feature type="domain" description="Thiamine pyrophosphate enzyme TPP-binding" evidence="14">
    <location>
        <begin position="389"/>
        <end position="524"/>
    </location>
</feature>
<dbReference type="GO" id="GO:0005829">
    <property type="term" value="C:cytosol"/>
    <property type="evidence" value="ECO:0007669"/>
    <property type="project" value="TreeGrafter"/>
</dbReference>
<dbReference type="PANTHER" id="PTHR43452:SF30">
    <property type="entry name" value="PYRUVATE DECARBOXYLASE ISOZYME 1-RELATED"/>
    <property type="match status" value="1"/>
</dbReference>
<evidence type="ECO:0000256" key="10">
    <source>
        <dbReference type="ARBA" id="ARBA00023239"/>
    </source>
</evidence>
<dbReference type="PIRSF" id="PIRSF036565">
    <property type="entry name" value="Pyruvt_ip_decrb"/>
    <property type="match status" value="1"/>
</dbReference>
<dbReference type="AlphaFoldDB" id="A0A0R2I6X0"/>
<gene>
    <name evidence="16" type="ORF">IV74_GL000655</name>
</gene>
<comment type="cofactor">
    <cofactor evidence="1">
        <name>a metal cation</name>
        <dbReference type="ChEBI" id="CHEBI:25213"/>
    </cofactor>
</comment>
<dbReference type="GO" id="GO:0000949">
    <property type="term" value="P:aromatic amino acid family catabolic process to alcohol via Ehrlich pathway"/>
    <property type="evidence" value="ECO:0007669"/>
    <property type="project" value="TreeGrafter"/>
</dbReference>
<feature type="binding site" evidence="11">
    <location>
        <position position="457"/>
    </location>
    <ligand>
        <name>Mg(2+)</name>
        <dbReference type="ChEBI" id="CHEBI:18420"/>
    </ligand>
</feature>
<dbReference type="Pfam" id="PF00205">
    <property type="entry name" value="TPP_enzyme_M"/>
    <property type="match status" value="1"/>
</dbReference>
<evidence type="ECO:0000256" key="7">
    <source>
        <dbReference type="ARBA" id="ARBA00022793"/>
    </source>
</evidence>
<dbReference type="Pfam" id="PF02776">
    <property type="entry name" value="TPP_enzyme_N"/>
    <property type="match status" value="1"/>
</dbReference>
<evidence type="ECO:0000256" key="12">
    <source>
        <dbReference type="RuleBase" id="RU362132"/>
    </source>
</evidence>
<dbReference type="PATRIC" id="fig|1449336.4.peg.670"/>
<feature type="binding site" evidence="11">
    <location>
        <position position="459"/>
    </location>
    <ligand>
        <name>Mg(2+)</name>
        <dbReference type="ChEBI" id="CHEBI:18420"/>
    </ligand>
</feature>
<dbReference type="PROSITE" id="PS00187">
    <property type="entry name" value="TPP_ENZYMES"/>
    <property type="match status" value="1"/>
</dbReference>
<dbReference type="eggNOG" id="COG3961">
    <property type="taxonomic scope" value="Bacteria"/>
</dbReference>
<dbReference type="Proteomes" id="UP000051658">
    <property type="component" value="Unassembled WGS sequence"/>
</dbReference>
<protein>
    <recommendedName>
        <fullName evidence="5">Alpha-keto-acid decarboxylase</fullName>
    </recommendedName>
</protein>
<accession>A0A0R2I6X0</accession>
<evidence type="ECO:0000256" key="4">
    <source>
        <dbReference type="ARBA" id="ARBA00007812"/>
    </source>
</evidence>
<dbReference type="PANTHER" id="PTHR43452">
    <property type="entry name" value="PYRUVATE DECARBOXYLASE"/>
    <property type="match status" value="1"/>
</dbReference>
<evidence type="ECO:0000256" key="6">
    <source>
        <dbReference type="ARBA" id="ARBA00022723"/>
    </source>
</evidence>
<keyword evidence="7" id="KW-0210">Decarboxylase</keyword>
<dbReference type="SUPFAM" id="SSF52467">
    <property type="entry name" value="DHS-like NAD/FAD-binding domain"/>
    <property type="match status" value="1"/>
</dbReference>
<dbReference type="FunFam" id="3.40.50.970:FF:000024">
    <property type="entry name" value="Pyruvate decarboxylase isozyme"/>
    <property type="match status" value="1"/>
</dbReference>
<keyword evidence="10" id="KW-0456">Lyase</keyword>
<evidence type="ECO:0000259" key="15">
    <source>
        <dbReference type="Pfam" id="PF02776"/>
    </source>
</evidence>
<dbReference type="SUPFAM" id="SSF52518">
    <property type="entry name" value="Thiamin diphosphate-binding fold (THDP-binding)"/>
    <property type="match status" value="2"/>
</dbReference>
<dbReference type="CDD" id="cd07038">
    <property type="entry name" value="TPP_PYR_PDC_IPDC_like"/>
    <property type="match status" value="1"/>
</dbReference>
<dbReference type="InterPro" id="IPR012110">
    <property type="entry name" value="PDC/IPDC-like"/>
</dbReference>
<evidence type="ECO:0000313" key="17">
    <source>
        <dbReference type="Proteomes" id="UP000051658"/>
    </source>
</evidence>
<comment type="similarity">
    <text evidence="4 12">Belongs to the TPP enzyme family.</text>
</comment>
<evidence type="ECO:0000256" key="1">
    <source>
        <dbReference type="ARBA" id="ARBA00001920"/>
    </source>
</evidence>
<evidence type="ECO:0000256" key="3">
    <source>
        <dbReference type="ARBA" id="ARBA00002938"/>
    </source>
</evidence>
<name>A0A0R2I6X0_CARDV</name>
<evidence type="ECO:0000259" key="13">
    <source>
        <dbReference type="Pfam" id="PF00205"/>
    </source>
</evidence>
<dbReference type="FunFam" id="3.40.50.970:FF:000019">
    <property type="entry name" value="Pyruvate decarboxylase isozyme"/>
    <property type="match status" value="1"/>
</dbReference>
<dbReference type="GeneID" id="89587946"/>
<dbReference type="GO" id="GO:0004737">
    <property type="term" value="F:pyruvate decarboxylase activity"/>
    <property type="evidence" value="ECO:0007669"/>
    <property type="project" value="TreeGrafter"/>
</dbReference>
<dbReference type="InterPro" id="IPR047213">
    <property type="entry name" value="TPP_PYR_PDC_IPDC-like"/>
</dbReference>
<evidence type="ECO:0000256" key="5">
    <source>
        <dbReference type="ARBA" id="ARBA00020054"/>
    </source>
</evidence>
<dbReference type="Pfam" id="PF02775">
    <property type="entry name" value="TPP_enzyme_C"/>
    <property type="match status" value="1"/>
</dbReference>
<dbReference type="InterPro" id="IPR011766">
    <property type="entry name" value="TPP_enzyme_TPP-bd"/>
</dbReference>
<keyword evidence="9 12" id="KW-0786">Thiamine pyrophosphate</keyword>
<dbReference type="Gene3D" id="3.40.50.1220">
    <property type="entry name" value="TPP-binding domain"/>
    <property type="match status" value="1"/>
</dbReference>
<evidence type="ECO:0000256" key="11">
    <source>
        <dbReference type="PIRSR" id="PIRSR036565-2"/>
    </source>
</evidence>